<dbReference type="EMBL" id="VIIS01000710">
    <property type="protein sequence ID" value="KAF0305962.1"/>
    <property type="molecule type" value="Genomic_DNA"/>
</dbReference>
<accession>A0A6A4WTI9</accession>
<dbReference type="OrthoDB" id="6244967at2759"/>
<keyword evidence="6" id="KW-1185">Reference proteome</keyword>
<feature type="transmembrane region" description="Helical" evidence="3">
    <location>
        <begin position="1069"/>
        <end position="1095"/>
    </location>
</feature>
<proteinExistence type="predicted"/>
<dbReference type="Gene3D" id="2.60.40.10">
    <property type="entry name" value="Immunoglobulins"/>
    <property type="match status" value="2"/>
</dbReference>
<feature type="domain" description="Fibronectin type-III" evidence="4">
    <location>
        <begin position="396"/>
        <end position="490"/>
    </location>
</feature>
<evidence type="ECO:0000256" key="1">
    <source>
        <dbReference type="ARBA" id="ARBA00022737"/>
    </source>
</evidence>
<feature type="compositionally biased region" description="Polar residues" evidence="2">
    <location>
        <begin position="1053"/>
        <end position="1064"/>
    </location>
</feature>
<dbReference type="InterPro" id="IPR003961">
    <property type="entry name" value="FN3_dom"/>
</dbReference>
<dbReference type="PANTHER" id="PTHR46708:SF2">
    <property type="entry name" value="FIBRONECTIN TYPE-III DOMAIN-CONTAINING PROTEIN"/>
    <property type="match status" value="1"/>
</dbReference>
<evidence type="ECO:0000256" key="2">
    <source>
        <dbReference type="SAM" id="MobiDB-lite"/>
    </source>
</evidence>
<feature type="compositionally biased region" description="Basic and acidic residues" evidence="2">
    <location>
        <begin position="963"/>
        <end position="995"/>
    </location>
</feature>
<dbReference type="PROSITE" id="PS50853">
    <property type="entry name" value="FN3"/>
    <property type="match status" value="1"/>
</dbReference>
<dbReference type="PANTHER" id="PTHR46708">
    <property type="entry name" value="TENASCIN"/>
    <property type="match status" value="1"/>
</dbReference>
<keyword evidence="3" id="KW-0812">Transmembrane</keyword>
<reference evidence="5 6" key="1">
    <citation type="submission" date="2019-07" db="EMBL/GenBank/DDBJ databases">
        <title>Draft genome assembly of a fouling barnacle, Amphibalanus amphitrite (Darwin, 1854): The first reference genome for Thecostraca.</title>
        <authorList>
            <person name="Kim W."/>
        </authorList>
    </citation>
    <scope>NUCLEOTIDE SEQUENCE [LARGE SCALE GENOMIC DNA]</scope>
    <source>
        <strain evidence="5">SNU_AA5</strain>
        <tissue evidence="5">Soma without cirri and trophi</tissue>
    </source>
</reference>
<feature type="region of interest" description="Disordered" evidence="2">
    <location>
        <begin position="963"/>
        <end position="1067"/>
    </location>
</feature>
<keyword evidence="3" id="KW-1133">Transmembrane helix</keyword>
<dbReference type="CDD" id="cd00063">
    <property type="entry name" value="FN3"/>
    <property type="match status" value="2"/>
</dbReference>
<sequence length="1104" mass="119909">MKDFSIAHKRIIMANKIIIGSIVALLASPLVYVEGEYTYCEEAFVPCPRAAGFQFFNRTCYGIIRDSLAFGTNDSNFKCESGMHLSFTDPSMDSQYLKSEQLKTMDLRITPARVASLSTLSVLSKLRRQVVSELTENTLVDLACREDCRSPDSWAPAGSAAYSTMRSCATMAACNWQSGSRTVWAQPPGSPAAIELTSDVPVKLAPRNGSHVHIHKDADDDYVEIDEHADVDGDLEPLNNRRAVLAGHGALKDEPESISLHSVACELPFSTTDDEIQLLIPLGFAVDADMVLYLQLVQDLSIESVNDSRTAVRVTWKPPHCRAAEFYVSVHIDGEKGTPNRTQVQAEDVCDQATEICQMELSLPPCSLVYIQVGAILKGEDAAPDVVQWQTPAPEAPDAVHVLDTAPTWVILEWSHAAGESSPCVQAKYRVTCQARATASVPAVSVTSPDRALNVTGLIPGVGYRCGVCALASLMDTAPADTALIKPPCGDIRFVNLTTNETAPGKPHGLNVTDTGHTSLTLEWHRPQEPNGVIIRQRDRYHVTVAAATAVGQGPFCRPVSADTRVGGMHDYRLQFERVDFLAGYQSTVRAAMLKPDEIRQLYSGKRNITFSVFDGKWTPGFNYRVRIVAHTDIADEEGTAQASSGPVNFTMTVPPPGMVRHLKADCSSQPLGLSFSWANPTKNAFGIVSYRSQYQPAPTSAAPASASATTPVKRFNFMGERTYYFNCTCELREVTDAPVMPGSECQVTVQAESKYLQQRGETTLAVCRTPEYTVKVTDLKISCEGHTLTLSWDVPRPVEVPTKAYHVNVQRSTRDTGQMEKFVQETLGESVQQQLETLSGWREDLDPSRQYLLRLPSHLYDAAAGTLREVRVVVYEPGAVTSNISPLPPPSGNITQLPQATTWQQFELNRTNHYLASPPAFIPDSGKPNTTYAVQLMFVNDAGFVSSRPFIFRTKSVREAQQEEAERTKAETEKAEAERAKAEAEGGKSDEKPPDITIQQTQPNVDPLSGSGDGWRETVGKGDRSGDLPKQQALPAGTARMGDGEGIPPADNGTTEVPANATTPEPGVAMGTAVGASAGVLAALSSICAGALLWRRRSRASGS</sequence>
<gene>
    <name evidence="5" type="ORF">FJT64_022511</name>
</gene>
<dbReference type="EMBL" id="VIIS01000710">
    <property type="protein sequence ID" value="KAF0305963.1"/>
    <property type="molecule type" value="Genomic_DNA"/>
</dbReference>
<dbReference type="AlphaFoldDB" id="A0A6A4WTI9"/>
<keyword evidence="3" id="KW-0472">Membrane</keyword>
<dbReference type="Proteomes" id="UP000440578">
    <property type="component" value="Unassembled WGS sequence"/>
</dbReference>
<evidence type="ECO:0000313" key="5">
    <source>
        <dbReference type="EMBL" id="KAF0305962.1"/>
    </source>
</evidence>
<dbReference type="InterPro" id="IPR036116">
    <property type="entry name" value="FN3_sf"/>
</dbReference>
<name>A0A6A4WTI9_AMPAM</name>
<dbReference type="SMART" id="SM00060">
    <property type="entry name" value="FN3"/>
    <property type="match status" value="5"/>
</dbReference>
<dbReference type="SUPFAM" id="SSF49265">
    <property type="entry name" value="Fibronectin type III"/>
    <property type="match status" value="2"/>
</dbReference>
<protein>
    <recommendedName>
        <fullName evidence="4">Fibronectin type-III domain-containing protein</fullName>
    </recommendedName>
</protein>
<dbReference type="Pfam" id="PF00041">
    <property type="entry name" value="fn3"/>
    <property type="match status" value="1"/>
</dbReference>
<evidence type="ECO:0000313" key="6">
    <source>
        <dbReference type="Proteomes" id="UP000440578"/>
    </source>
</evidence>
<organism evidence="5 6">
    <name type="scientific">Amphibalanus amphitrite</name>
    <name type="common">Striped barnacle</name>
    <name type="synonym">Balanus amphitrite</name>
    <dbReference type="NCBI Taxonomy" id="1232801"/>
    <lineage>
        <taxon>Eukaryota</taxon>
        <taxon>Metazoa</taxon>
        <taxon>Ecdysozoa</taxon>
        <taxon>Arthropoda</taxon>
        <taxon>Crustacea</taxon>
        <taxon>Multicrustacea</taxon>
        <taxon>Cirripedia</taxon>
        <taxon>Thoracica</taxon>
        <taxon>Thoracicalcarea</taxon>
        <taxon>Balanomorpha</taxon>
        <taxon>Balanoidea</taxon>
        <taxon>Balanidae</taxon>
        <taxon>Amphibalaninae</taxon>
        <taxon>Amphibalanus</taxon>
    </lineage>
</organism>
<dbReference type="InterPro" id="IPR013783">
    <property type="entry name" value="Ig-like_fold"/>
</dbReference>
<comment type="caution">
    <text evidence="5">The sequence shown here is derived from an EMBL/GenBank/DDBJ whole genome shotgun (WGS) entry which is preliminary data.</text>
</comment>
<keyword evidence="1" id="KW-0677">Repeat</keyword>
<evidence type="ECO:0000259" key="4">
    <source>
        <dbReference type="PROSITE" id="PS50853"/>
    </source>
</evidence>
<evidence type="ECO:0000256" key="3">
    <source>
        <dbReference type="SAM" id="Phobius"/>
    </source>
</evidence>
<feature type="compositionally biased region" description="Basic and acidic residues" evidence="2">
    <location>
        <begin position="1015"/>
        <end position="1028"/>
    </location>
</feature>
<dbReference type="InterPro" id="IPR050991">
    <property type="entry name" value="ECM_Regulatory_Proteins"/>
</dbReference>